<feature type="compositionally biased region" description="Pro residues" evidence="1">
    <location>
        <begin position="1"/>
        <end position="11"/>
    </location>
</feature>
<accession>A0A9P4LUK4</accession>
<name>A0A9P4LUK4_9PEZI</name>
<gene>
    <name evidence="2" type="ORF">K490DRAFT_68164</name>
</gene>
<protein>
    <submittedName>
        <fullName evidence="2">Uncharacterized protein</fullName>
    </submittedName>
</protein>
<dbReference type="Proteomes" id="UP000799776">
    <property type="component" value="Unassembled WGS sequence"/>
</dbReference>
<reference evidence="2" key="1">
    <citation type="journal article" date="2020" name="Stud. Mycol.">
        <title>101 Dothideomycetes genomes: a test case for predicting lifestyles and emergence of pathogens.</title>
        <authorList>
            <person name="Haridas S."/>
            <person name="Albert R."/>
            <person name="Binder M."/>
            <person name="Bloem J."/>
            <person name="Labutti K."/>
            <person name="Salamov A."/>
            <person name="Andreopoulos B."/>
            <person name="Baker S."/>
            <person name="Barry K."/>
            <person name="Bills G."/>
            <person name="Bluhm B."/>
            <person name="Cannon C."/>
            <person name="Castanera R."/>
            <person name="Culley D."/>
            <person name="Daum C."/>
            <person name="Ezra D."/>
            <person name="Gonzalez J."/>
            <person name="Henrissat B."/>
            <person name="Kuo A."/>
            <person name="Liang C."/>
            <person name="Lipzen A."/>
            <person name="Lutzoni F."/>
            <person name="Magnuson J."/>
            <person name="Mondo S."/>
            <person name="Nolan M."/>
            <person name="Ohm R."/>
            <person name="Pangilinan J."/>
            <person name="Park H.-J."/>
            <person name="Ramirez L."/>
            <person name="Alfaro M."/>
            <person name="Sun H."/>
            <person name="Tritt A."/>
            <person name="Yoshinaga Y."/>
            <person name="Zwiers L.-H."/>
            <person name="Turgeon B."/>
            <person name="Goodwin S."/>
            <person name="Spatafora J."/>
            <person name="Crous P."/>
            <person name="Grigoriev I."/>
        </authorList>
    </citation>
    <scope>NUCLEOTIDE SEQUENCE</scope>
    <source>
        <strain evidence="2">CBS 121410</strain>
    </source>
</reference>
<evidence type="ECO:0000313" key="2">
    <source>
        <dbReference type="EMBL" id="KAF2084962.1"/>
    </source>
</evidence>
<proteinExistence type="predicted"/>
<dbReference type="AlphaFoldDB" id="A0A9P4LUK4"/>
<feature type="region of interest" description="Disordered" evidence="1">
    <location>
        <begin position="1"/>
        <end position="23"/>
    </location>
</feature>
<organism evidence="2 3">
    <name type="scientific">Saccharata proteae CBS 121410</name>
    <dbReference type="NCBI Taxonomy" id="1314787"/>
    <lineage>
        <taxon>Eukaryota</taxon>
        <taxon>Fungi</taxon>
        <taxon>Dikarya</taxon>
        <taxon>Ascomycota</taxon>
        <taxon>Pezizomycotina</taxon>
        <taxon>Dothideomycetes</taxon>
        <taxon>Dothideomycetes incertae sedis</taxon>
        <taxon>Botryosphaeriales</taxon>
        <taxon>Saccharataceae</taxon>
        <taxon>Saccharata</taxon>
    </lineage>
</organism>
<comment type="caution">
    <text evidence="2">The sequence shown here is derived from an EMBL/GenBank/DDBJ whole genome shotgun (WGS) entry which is preliminary data.</text>
</comment>
<feature type="compositionally biased region" description="Acidic residues" evidence="1">
    <location>
        <begin position="304"/>
        <end position="315"/>
    </location>
</feature>
<feature type="region of interest" description="Disordered" evidence="1">
    <location>
        <begin position="277"/>
        <end position="315"/>
    </location>
</feature>
<feature type="region of interest" description="Disordered" evidence="1">
    <location>
        <begin position="117"/>
        <end position="139"/>
    </location>
</feature>
<dbReference type="EMBL" id="ML978735">
    <property type="protein sequence ID" value="KAF2084962.1"/>
    <property type="molecule type" value="Genomic_DNA"/>
</dbReference>
<keyword evidence="3" id="KW-1185">Reference proteome</keyword>
<evidence type="ECO:0000313" key="3">
    <source>
        <dbReference type="Proteomes" id="UP000799776"/>
    </source>
</evidence>
<evidence type="ECO:0000256" key="1">
    <source>
        <dbReference type="SAM" id="MobiDB-lite"/>
    </source>
</evidence>
<sequence>MHSPRPNPPSEIPSNPTRERPSFAPFANQVNLVHKAELNLRTHTYSNGTERSFANKPPVYGFSLSHGSLWPENTPLVNVQGSLVPDWDLIMREEVDPELGSRLRPFVALPLPVLSQTQERRRRRKANKEKKVEEKKQPYSRANECIFTQQLAEQQQHSPHHANALRPGALQATASAAAISAPVPLVRSRPAGIRAGGDIITAEQFAEVNLFRPETPIPAGRDGDVLPEVFPTPEQVDAITRYHASPTPSSPTTVIRDPIRRERSALCLVSGEHGVGGPAFGVGHRRRRSSISGPAISGHMPVPEGEEDAVVEPEE</sequence>